<protein>
    <submittedName>
        <fullName evidence="1">Uncharacterized protein</fullName>
    </submittedName>
</protein>
<dbReference type="EMBL" id="MK500304">
    <property type="protein sequence ID" value="QBK85149.1"/>
    <property type="molecule type" value="Genomic_DNA"/>
</dbReference>
<sequence>MISKKLYDYIVSDILSAVVQSYINNIEVKSHIFKYLLNYFENLGIFEFEENEIINIVLDYEQNEELLELMNEIFPYDDVTGLLAHECYYVYSNTEDYGISGSFSPMNTWEDIIENADDSMSCIYWKYCSNLDLISQSVLIF</sequence>
<gene>
    <name evidence="1" type="ORF">LCDPAC02_03480</name>
</gene>
<proteinExistence type="predicted"/>
<accession>A0A481YQ10</accession>
<organism evidence="1">
    <name type="scientific">Pithovirus LCDPAC02</name>
    <dbReference type="NCBI Taxonomy" id="2506601"/>
    <lineage>
        <taxon>Viruses</taxon>
        <taxon>Pithoviruses</taxon>
    </lineage>
</organism>
<reference evidence="1" key="1">
    <citation type="journal article" date="2019" name="MBio">
        <title>Virus Genomes from Deep Sea Sediments Expand the Ocean Megavirome and Support Independent Origins of Viral Gigantism.</title>
        <authorList>
            <person name="Backstrom D."/>
            <person name="Yutin N."/>
            <person name="Jorgensen S.L."/>
            <person name="Dharamshi J."/>
            <person name="Homa F."/>
            <person name="Zaremba-Niedwiedzka K."/>
            <person name="Spang A."/>
            <person name="Wolf Y.I."/>
            <person name="Koonin E.V."/>
            <person name="Ettema T.J."/>
        </authorList>
    </citation>
    <scope>NUCLEOTIDE SEQUENCE</scope>
</reference>
<name>A0A481YQ10_9VIRU</name>
<evidence type="ECO:0000313" key="1">
    <source>
        <dbReference type="EMBL" id="QBK85149.1"/>
    </source>
</evidence>